<dbReference type="PANTHER" id="PTHR34788">
    <property type="entry name" value="F15I1.22"/>
    <property type="match status" value="1"/>
</dbReference>
<reference evidence="1 2" key="1">
    <citation type="submission" date="2019-12" db="EMBL/GenBank/DDBJ databases">
        <authorList>
            <person name="Alioto T."/>
            <person name="Alioto T."/>
            <person name="Gomez Garrido J."/>
        </authorList>
    </citation>
    <scope>NUCLEOTIDE SEQUENCE [LARGE SCALE GENOMIC DNA]</scope>
</reference>
<dbReference type="EMBL" id="CACTIH010000015">
    <property type="protein sequence ID" value="CAA2934484.1"/>
    <property type="molecule type" value="Genomic_DNA"/>
</dbReference>
<evidence type="ECO:0000313" key="1">
    <source>
        <dbReference type="EMBL" id="CAA2934484.1"/>
    </source>
</evidence>
<comment type="caution">
    <text evidence="1">The sequence shown here is derived from an EMBL/GenBank/DDBJ whole genome shotgun (WGS) entry which is preliminary data.</text>
</comment>
<dbReference type="Gramene" id="OE9A104549T1">
    <property type="protein sequence ID" value="OE9A104549C1"/>
    <property type="gene ID" value="OE9A104549"/>
</dbReference>
<name>A0A8S0P9X6_OLEEU</name>
<protein>
    <submittedName>
        <fullName evidence="1">Uncharacterized protein</fullName>
    </submittedName>
</protein>
<gene>
    <name evidence="1" type="ORF">OLEA9_A104549</name>
</gene>
<organism evidence="1 2">
    <name type="scientific">Olea europaea subsp. europaea</name>
    <dbReference type="NCBI Taxonomy" id="158383"/>
    <lineage>
        <taxon>Eukaryota</taxon>
        <taxon>Viridiplantae</taxon>
        <taxon>Streptophyta</taxon>
        <taxon>Embryophyta</taxon>
        <taxon>Tracheophyta</taxon>
        <taxon>Spermatophyta</taxon>
        <taxon>Magnoliopsida</taxon>
        <taxon>eudicotyledons</taxon>
        <taxon>Gunneridae</taxon>
        <taxon>Pentapetalae</taxon>
        <taxon>asterids</taxon>
        <taxon>lamiids</taxon>
        <taxon>Lamiales</taxon>
        <taxon>Oleaceae</taxon>
        <taxon>Oleeae</taxon>
        <taxon>Olea</taxon>
    </lineage>
</organism>
<dbReference type="AlphaFoldDB" id="A0A8S0P9X6"/>
<keyword evidence="2" id="KW-1185">Reference proteome</keyword>
<sequence>MSSDCDPLIQTLSRRHHSTTTFRWPNRCKISFRRRKLAAIRLGGKKSHGRFLLIRVFRRVKMRWLKLKHSLMLKKLKEYYCNLMKDIVDGSGTIESFQQRLLLETSFAIPVMGLSFNSYPSNF</sequence>
<proteinExistence type="predicted"/>
<dbReference type="PANTHER" id="PTHR34788:SF4">
    <property type="entry name" value="F15I1.22"/>
    <property type="match status" value="1"/>
</dbReference>
<accession>A0A8S0P9X6</accession>
<dbReference type="Proteomes" id="UP000594638">
    <property type="component" value="Unassembled WGS sequence"/>
</dbReference>
<dbReference type="OrthoDB" id="1937329at2759"/>
<evidence type="ECO:0000313" key="2">
    <source>
        <dbReference type="Proteomes" id="UP000594638"/>
    </source>
</evidence>